<proteinExistence type="inferred from homology"/>
<dbReference type="EMBL" id="LR586016">
    <property type="protein sequence ID" value="VIP02118.1"/>
    <property type="molecule type" value="Genomic_DNA"/>
</dbReference>
<dbReference type="EMBL" id="LR593887">
    <property type="protein sequence ID" value="VTS00440.1"/>
    <property type="molecule type" value="Genomic_DNA"/>
</dbReference>
<reference evidence="3" key="1">
    <citation type="submission" date="2019-04" db="EMBL/GenBank/DDBJ databases">
        <authorList>
            <consortium name="Science for Life Laboratories"/>
        </authorList>
    </citation>
    <scope>NUCLEOTIDE SEQUENCE</scope>
    <source>
        <strain evidence="3">MBLW1</strain>
    </source>
</reference>
<dbReference type="InterPro" id="IPR023393">
    <property type="entry name" value="START-like_dom_sf"/>
</dbReference>
<sequence>MSMNPPVSIQLPSDCEIVLTRQFRAPRDLVFRAMIEPTLVRRWLSGPPGWTMTDCEIDAQVGGRYRYRWASDDGQSMQMTGEYREVVAPERLVNTETFDFGCASQAGEQVGTAVLTEANGVTTLTTTVVYPNKVARDGTLAAGMEHGVANCYRLLDAILDEVSAAA</sequence>
<dbReference type="InParanoid" id="A0A6C2YKL7"/>
<dbReference type="Proteomes" id="UP000464378">
    <property type="component" value="Chromosome"/>
</dbReference>
<comment type="similarity">
    <text evidence="1">Belongs to the AHA1 family.</text>
</comment>
<organism evidence="3">
    <name type="scientific">Tuwongella immobilis</name>
    <dbReference type="NCBI Taxonomy" id="692036"/>
    <lineage>
        <taxon>Bacteria</taxon>
        <taxon>Pseudomonadati</taxon>
        <taxon>Planctomycetota</taxon>
        <taxon>Planctomycetia</taxon>
        <taxon>Gemmatales</taxon>
        <taxon>Gemmataceae</taxon>
        <taxon>Tuwongella</taxon>
    </lineage>
</organism>
<accession>A0A6C2YKL7</accession>
<protein>
    <recommendedName>
        <fullName evidence="2">Activator of Hsp90 ATPase homologue 1/2-like C-terminal domain-containing protein</fullName>
    </recommendedName>
</protein>
<name>A0A6C2YKL7_9BACT</name>
<gene>
    <name evidence="3" type="ORF">GMBLW1_18420</name>
</gene>
<evidence type="ECO:0000313" key="3">
    <source>
        <dbReference type="EMBL" id="VIP02118.1"/>
    </source>
</evidence>
<dbReference type="RefSeq" id="WP_232056004.1">
    <property type="nucleotide sequence ID" value="NZ_LR593887.1"/>
</dbReference>
<evidence type="ECO:0000256" key="1">
    <source>
        <dbReference type="ARBA" id="ARBA00006817"/>
    </source>
</evidence>
<dbReference type="CDD" id="cd07826">
    <property type="entry name" value="SRPBCC_CalC_Aha1-like_9"/>
    <property type="match status" value="1"/>
</dbReference>
<feature type="domain" description="Activator of Hsp90 ATPase homologue 1/2-like C-terminal" evidence="2">
    <location>
        <begin position="24"/>
        <end position="159"/>
    </location>
</feature>
<dbReference type="InterPro" id="IPR013538">
    <property type="entry name" value="ASHA1/2-like_C"/>
</dbReference>
<dbReference type="Pfam" id="PF08327">
    <property type="entry name" value="AHSA1"/>
    <property type="match status" value="1"/>
</dbReference>
<dbReference type="AlphaFoldDB" id="A0A6C2YKL7"/>
<evidence type="ECO:0000259" key="2">
    <source>
        <dbReference type="Pfam" id="PF08327"/>
    </source>
</evidence>
<keyword evidence="4" id="KW-1185">Reference proteome</keyword>
<dbReference type="SUPFAM" id="SSF55961">
    <property type="entry name" value="Bet v1-like"/>
    <property type="match status" value="1"/>
</dbReference>
<evidence type="ECO:0000313" key="4">
    <source>
        <dbReference type="Proteomes" id="UP000464378"/>
    </source>
</evidence>
<dbReference type="KEGG" id="tim:GMBLW1_18420"/>
<dbReference type="Gene3D" id="3.30.530.20">
    <property type="match status" value="1"/>
</dbReference>